<proteinExistence type="predicted"/>
<dbReference type="InterPro" id="IPR032675">
    <property type="entry name" value="LRR_dom_sf"/>
</dbReference>
<organism evidence="2">
    <name type="scientific">Schizophyllum commune (strain H4-8 / FGSC 9210)</name>
    <name type="common">Split gill fungus</name>
    <dbReference type="NCBI Taxonomy" id="578458"/>
    <lineage>
        <taxon>Eukaryota</taxon>
        <taxon>Fungi</taxon>
        <taxon>Dikarya</taxon>
        <taxon>Basidiomycota</taxon>
        <taxon>Agaricomycotina</taxon>
        <taxon>Agaricomycetes</taxon>
        <taxon>Agaricomycetidae</taxon>
        <taxon>Agaricales</taxon>
        <taxon>Schizophyllaceae</taxon>
        <taxon>Schizophyllum</taxon>
    </lineage>
</organism>
<dbReference type="STRING" id="578458.D8PXR4"/>
<dbReference type="OMA" id="WDNENER"/>
<name>D8PXR4_SCHCM</name>
<dbReference type="InParanoid" id="D8PXR4"/>
<evidence type="ECO:0000313" key="1">
    <source>
        <dbReference type="EMBL" id="EFI99720.1"/>
    </source>
</evidence>
<dbReference type="VEuPathDB" id="FungiDB:SCHCODRAFT_02492901"/>
<dbReference type="Gene3D" id="3.80.10.10">
    <property type="entry name" value="Ribonuclease Inhibitor"/>
    <property type="match status" value="1"/>
</dbReference>
<dbReference type="AlphaFoldDB" id="D8PXR4"/>
<gene>
    <name evidence="1" type="ORF">SCHCODRAFT_107270</name>
</gene>
<protein>
    <submittedName>
        <fullName evidence="1">Uncharacterized protein</fullName>
    </submittedName>
</protein>
<dbReference type="EMBL" id="GL377304">
    <property type="protein sequence ID" value="EFI99720.1"/>
    <property type="molecule type" value="Genomic_DNA"/>
</dbReference>
<reference evidence="1 2" key="1">
    <citation type="journal article" date="2010" name="Nat. Biotechnol.">
        <title>Genome sequence of the model mushroom Schizophyllum commune.</title>
        <authorList>
            <person name="Ohm R.A."/>
            <person name="de Jong J.F."/>
            <person name="Lugones L.G."/>
            <person name="Aerts A."/>
            <person name="Kothe E."/>
            <person name="Stajich J.E."/>
            <person name="de Vries R.P."/>
            <person name="Record E."/>
            <person name="Levasseur A."/>
            <person name="Baker S.E."/>
            <person name="Bartholomew K.A."/>
            <person name="Coutinho P.M."/>
            <person name="Erdmann S."/>
            <person name="Fowler T.J."/>
            <person name="Gathman A.C."/>
            <person name="Lombard V."/>
            <person name="Henrissat B."/>
            <person name="Knabe N."/>
            <person name="Kuees U."/>
            <person name="Lilly W.W."/>
            <person name="Lindquist E."/>
            <person name="Lucas S."/>
            <person name="Magnuson J.K."/>
            <person name="Piumi F."/>
            <person name="Raudaskoski M."/>
            <person name="Salamov A."/>
            <person name="Schmutz J."/>
            <person name="Schwarze F.W.M.R."/>
            <person name="vanKuyk P.A."/>
            <person name="Horton J.S."/>
            <person name="Grigoriev I.V."/>
            <person name="Woesten H.A.B."/>
        </authorList>
    </citation>
    <scope>NUCLEOTIDE SEQUENCE [LARGE SCALE GENOMIC DNA]</scope>
    <source>
        <strain evidence="2">H4-8 / FGSC 9210</strain>
    </source>
</reference>
<feature type="non-terminal residue" evidence="1">
    <location>
        <position position="554"/>
    </location>
</feature>
<sequence length="554" mass="62325">MHQGDGACYIDQDILALIVEKLFDCSPSSIPAVVSCNRMLYETARPYLARQICLRMDAEHLLETQHRIKDCLHDASLSWILSAVRSATIRADSQVSPFHINPTVGELSKPSAWEPVINLLPTLGNLVDFTFDCPVPMPPALIFALHHAHPGSRLHVLHWKRPSPDTLFGDPSELALAESPLLRTLEADAWAGMRGADYQWPAFERIVGRAPNLDSFRWNCRHIGGCVVYGWSAEEAHERQVQKDRFCVQPIRKAIKSVDCAGLTSHSIAAWASFIDWSRVEHLRGLHITNHGIDLLDASVFAALKSLELTLGIYIHDLEDDQVTGMRNIITDFLVALPPLESLSLTNLHDHRPLEAALLHHGPHLRTLHLHEVELPTRPRRTLTAEDVAVISAMCPQLSDFALDIDRTPTHTHEDDICARLAQLPALRKLTLHLDLGLKRFCGPSMFDAFDRLVAAGQAAERGETREVDGSLRAYVRLENYHAEEAWLFLKERKVGTPLEKLVICVGEQYRDLGAGHPANWVIQEQSLRQHFKVLPHERDDRPNEVMIDTGERN</sequence>
<dbReference type="HOGENOM" id="CLU_460807_0_0_1"/>
<dbReference type="RefSeq" id="XP_003034623.1">
    <property type="nucleotide sequence ID" value="XM_003034577.1"/>
</dbReference>
<dbReference type="KEGG" id="scm:SCHCO_02492901"/>
<keyword evidence="2" id="KW-1185">Reference proteome</keyword>
<evidence type="ECO:0000313" key="2">
    <source>
        <dbReference type="Proteomes" id="UP000007431"/>
    </source>
</evidence>
<dbReference type="Proteomes" id="UP000007431">
    <property type="component" value="Unassembled WGS sequence"/>
</dbReference>
<dbReference type="GeneID" id="9585820"/>
<dbReference type="eggNOG" id="ENOG502SJ7Y">
    <property type="taxonomic scope" value="Eukaryota"/>
</dbReference>
<dbReference type="OrthoDB" id="2870900at2759"/>
<dbReference type="SUPFAM" id="SSF52047">
    <property type="entry name" value="RNI-like"/>
    <property type="match status" value="1"/>
</dbReference>
<accession>D8PXR4</accession>